<dbReference type="OrthoDB" id="115074at2"/>
<dbReference type="AlphaFoldDB" id="A0A326U1L6"/>
<feature type="transmembrane region" description="Helical" evidence="1">
    <location>
        <begin position="15"/>
        <end position="35"/>
    </location>
</feature>
<sequence>MDDIRAILVNLVSNLLWLPIGVLLAYLGFFFQVRLPHRRLWQLYKPSHLVICAANSTTTRTDVYNRPATGIGQVRAIALALQSLHSAYHKQLDVRNILLSTEPLHQHIEEDLLILGGPKNNQIAEKLLHLLNEEQPAMQIQTTIYWRNKTNKGPMDRSGSA</sequence>
<keyword evidence="1" id="KW-1133">Transmembrane helix</keyword>
<name>A0A326U1L6_THEHA</name>
<comment type="caution">
    <text evidence="2">The sequence shown here is derived from an EMBL/GenBank/DDBJ whole genome shotgun (WGS) entry which is preliminary data.</text>
</comment>
<keyword evidence="1" id="KW-0472">Membrane</keyword>
<dbReference type="RefSeq" id="WP_111325812.1">
    <property type="nucleotide sequence ID" value="NZ_BIFX01000001.1"/>
</dbReference>
<protein>
    <submittedName>
        <fullName evidence="2">Uncharacterized protein</fullName>
    </submittedName>
</protein>
<dbReference type="EMBL" id="QKUF01000035">
    <property type="protein sequence ID" value="PZW22166.1"/>
    <property type="molecule type" value="Genomic_DNA"/>
</dbReference>
<reference evidence="2 3" key="1">
    <citation type="submission" date="2018-06" db="EMBL/GenBank/DDBJ databases">
        <title>Genomic Encyclopedia of Archaeal and Bacterial Type Strains, Phase II (KMG-II): from individual species to whole genera.</title>
        <authorList>
            <person name="Goeker M."/>
        </authorList>
    </citation>
    <scope>NUCLEOTIDE SEQUENCE [LARGE SCALE GENOMIC DNA]</scope>
    <source>
        <strain evidence="2 3">ATCC BAA-1881</strain>
    </source>
</reference>
<evidence type="ECO:0000313" key="3">
    <source>
        <dbReference type="Proteomes" id="UP000248806"/>
    </source>
</evidence>
<dbReference type="Proteomes" id="UP000248806">
    <property type="component" value="Unassembled WGS sequence"/>
</dbReference>
<organism evidence="2 3">
    <name type="scientific">Thermosporothrix hazakensis</name>
    <dbReference type="NCBI Taxonomy" id="644383"/>
    <lineage>
        <taxon>Bacteria</taxon>
        <taxon>Bacillati</taxon>
        <taxon>Chloroflexota</taxon>
        <taxon>Ktedonobacteria</taxon>
        <taxon>Ktedonobacterales</taxon>
        <taxon>Thermosporotrichaceae</taxon>
        <taxon>Thermosporothrix</taxon>
    </lineage>
</organism>
<accession>A0A326U1L6</accession>
<keyword evidence="3" id="KW-1185">Reference proteome</keyword>
<evidence type="ECO:0000256" key="1">
    <source>
        <dbReference type="SAM" id="Phobius"/>
    </source>
</evidence>
<evidence type="ECO:0000313" key="2">
    <source>
        <dbReference type="EMBL" id="PZW22166.1"/>
    </source>
</evidence>
<keyword evidence="1" id="KW-0812">Transmembrane</keyword>
<gene>
    <name evidence="2" type="ORF">EI42_05567</name>
</gene>
<proteinExistence type="predicted"/>